<evidence type="ECO:0000256" key="2">
    <source>
        <dbReference type="ARBA" id="ARBA00022723"/>
    </source>
</evidence>
<evidence type="ECO:0000256" key="1">
    <source>
        <dbReference type="ARBA" id="ARBA00001961"/>
    </source>
</evidence>
<keyword evidence="5" id="KW-0560">Oxidoreductase</keyword>
<dbReference type="InterPro" id="IPR006620">
    <property type="entry name" value="Pro_4_hyd_alph"/>
</dbReference>
<dbReference type="Proteomes" id="UP001515480">
    <property type="component" value="Unassembled WGS sequence"/>
</dbReference>
<dbReference type="EMBL" id="JBGBPQ010000002">
    <property type="protein sequence ID" value="KAL1528060.1"/>
    <property type="molecule type" value="Genomic_DNA"/>
</dbReference>
<dbReference type="GO" id="GO:0031418">
    <property type="term" value="F:L-ascorbic acid binding"/>
    <property type="evidence" value="ECO:0007669"/>
    <property type="project" value="UniProtKB-KW"/>
</dbReference>
<proteinExistence type="predicted"/>
<organism evidence="8 9">
    <name type="scientific">Prymnesium parvum</name>
    <name type="common">Toxic golden alga</name>
    <dbReference type="NCBI Taxonomy" id="97485"/>
    <lineage>
        <taxon>Eukaryota</taxon>
        <taxon>Haptista</taxon>
        <taxon>Haptophyta</taxon>
        <taxon>Prymnesiophyceae</taxon>
        <taxon>Prymnesiales</taxon>
        <taxon>Prymnesiaceae</taxon>
        <taxon>Prymnesium</taxon>
    </lineage>
</organism>
<evidence type="ECO:0000313" key="8">
    <source>
        <dbReference type="EMBL" id="KAL1528060.1"/>
    </source>
</evidence>
<name>A0AB34K1K5_PRYPA</name>
<dbReference type="GO" id="GO:0071456">
    <property type="term" value="P:cellular response to hypoxia"/>
    <property type="evidence" value="ECO:0007669"/>
    <property type="project" value="TreeGrafter"/>
</dbReference>
<dbReference type="PANTHER" id="PTHR12907:SF26">
    <property type="entry name" value="HIF PROLYL HYDROXYLASE, ISOFORM C"/>
    <property type="match status" value="1"/>
</dbReference>
<dbReference type="PROSITE" id="PS51471">
    <property type="entry name" value="FE2OG_OXY"/>
    <property type="match status" value="1"/>
</dbReference>
<dbReference type="AlphaFoldDB" id="A0AB34K1K5"/>
<keyword evidence="6" id="KW-0408">Iron</keyword>
<dbReference type="InterPro" id="IPR051559">
    <property type="entry name" value="HIF_prolyl_hydroxylases"/>
</dbReference>
<dbReference type="Pfam" id="PF13640">
    <property type="entry name" value="2OG-FeII_Oxy_3"/>
    <property type="match status" value="1"/>
</dbReference>
<dbReference type="PANTHER" id="PTHR12907">
    <property type="entry name" value="EGL NINE HOMOLOG-RELATED"/>
    <property type="match status" value="1"/>
</dbReference>
<dbReference type="GO" id="GO:0031543">
    <property type="term" value="F:peptidyl-proline dioxygenase activity"/>
    <property type="evidence" value="ECO:0007669"/>
    <property type="project" value="TreeGrafter"/>
</dbReference>
<feature type="domain" description="Fe2OG dioxygenase" evidence="7">
    <location>
        <begin position="274"/>
        <end position="381"/>
    </location>
</feature>
<dbReference type="GO" id="GO:0008198">
    <property type="term" value="F:ferrous iron binding"/>
    <property type="evidence" value="ECO:0007669"/>
    <property type="project" value="TreeGrafter"/>
</dbReference>
<evidence type="ECO:0000256" key="5">
    <source>
        <dbReference type="ARBA" id="ARBA00023002"/>
    </source>
</evidence>
<accession>A0AB34K1K5</accession>
<evidence type="ECO:0000256" key="3">
    <source>
        <dbReference type="ARBA" id="ARBA00022896"/>
    </source>
</evidence>
<evidence type="ECO:0000256" key="4">
    <source>
        <dbReference type="ARBA" id="ARBA00022964"/>
    </source>
</evidence>
<dbReference type="InterPro" id="IPR005123">
    <property type="entry name" value="Oxoglu/Fe-dep_dioxygenase_dom"/>
</dbReference>
<keyword evidence="2" id="KW-0479">Metal-binding</keyword>
<evidence type="ECO:0000313" key="9">
    <source>
        <dbReference type="Proteomes" id="UP001515480"/>
    </source>
</evidence>
<dbReference type="InterPro" id="IPR044862">
    <property type="entry name" value="Pro_4_hyd_alph_FE2OG_OXY"/>
</dbReference>
<keyword evidence="4" id="KW-0223">Dioxygenase</keyword>
<dbReference type="Gene3D" id="2.60.120.620">
    <property type="entry name" value="q2cbj1_9rhob like domain"/>
    <property type="match status" value="1"/>
</dbReference>
<comment type="caution">
    <text evidence="8">The sequence shown here is derived from an EMBL/GenBank/DDBJ whole genome shotgun (WGS) entry which is preliminary data.</text>
</comment>
<sequence length="393" mass="43811">MACAASARCVASWRPPLESAALRPFTDLRQVDEAPLRALVRPLLKRQELVLAQKQQHMPHTAALQAACLEFNEEMARRCLAAVAERDRRVLDAVRRHGRGGLLALQRLGALQPPWLDVRAAAWPRALDELARTLDETRPSREYNLRSQIVRTETDQTYTAQRKAPRELALREVEHVIRREDVERLRGGAALVLDPQPALLSAAQMREVHADLKRYVKEGGAVASHNPCNRGSSHGMLPVSGAGVNVGPATCELLRKIAALPAIVDSYGWPRPLKVPPMLQLGFFPGGSGAQYKIHLDRQPGEVNNRRELTFLVYCNVDWDTARCGGCLRLHPSKGMAIKEPLDVEPIAGRVVIFESGRQLHEVLPTKMGVDRYALTLWVEYDGEWENLDSRAT</sequence>
<dbReference type="SMART" id="SM00702">
    <property type="entry name" value="P4Hc"/>
    <property type="match status" value="1"/>
</dbReference>
<evidence type="ECO:0000259" key="7">
    <source>
        <dbReference type="PROSITE" id="PS51471"/>
    </source>
</evidence>
<keyword evidence="3" id="KW-0847">Vitamin C</keyword>
<gene>
    <name evidence="8" type="ORF">AB1Y20_009426</name>
</gene>
<evidence type="ECO:0000256" key="6">
    <source>
        <dbReference type="ARBA" id="ARBA00023004"/>
    </source>
</evidence>
<reference evidence="8 9" key="1">
    <citation type="journal article" date="2024" name="Science">
        <title>Giant polyketide synthase enzymes in the biosynthesis of giant marine polyether toxins.</title>
        <authorList>
            <person name="Fallon T.R."/>
            <person name="Shende V.V."/>
            <person name="Wierzbicki I.H."/>
            <person name="Pendleton A.L."/>
            <person name="Watervoot N.F."/>
            <person name="Auber R.P."/>
            <person name="Gonzalez D.J."/>
            <person name="Wisecaver J.H."/>
            <person name="Moore B.S."/>
        </authorList>
    </citation>
    <scope>NUCLEOTIDE SEQUENCE [LARGE SCALE GENOMIC DNA]</scope>
    <source>
        <strain evidence="8 9">12B1</strain>
    </source>
</reference>
<protein>
    <recommendedName>
        <fullName evidence="7">Fe2OG dioxygenase domain-containing protein</fullName>
    </recommendedName>
</protein>
<comment type="cofactor">
    <cofactor evidence="1">
        <name>L-ascorbate</name>
        <dbReference type="ChEBI" id="CHEBI:38290"/>
    </cofactor>
</comment>
<keyword evidence="9" id="KW-1185">Reference proteome</keyword>